<feature type="transmembrane region" description="Helical" evidence="1">
    <location>
        <begin position="12"/>
        <end position="31"/>
    </location>
</feature>
<keyword evidence="1" id="KW-0812">Transmembrane</keyword>
<evidence type="ECO:0000313" key="3">
    <source>
        <dbReference type="Proteomes" id="UP001652461"/>
    </source>
</evidence>
<dbReference type="Proteomes" id="UP001652461">
    <property type="component" value="Unassembled WGS sequence"/>
</dbReference>
<comment type="caution">
    <text evidence="2">The sequence shown here is derived from an EMBL/GenBank/DDBJ whole genome shotgun (WGS) entry which is preliminary data.</text>
</comment>
<dbReference type="RefSeq" id="WP_158361761.1">
    <property type="nucleotide sequence ID" value="NZ_JAOQKC010000002.1"/>
</dbReference>
<feature type="transmembrane region" description="Helical" evidence="1">
    <location>
        <begin position="37"/>
        <end position="56"/>
    </location>
</feature>
<keyword evidence="3" id="KW-1185">Reference proteome</keyword>
<accession>A0ABT2RTN4</accession>
<organism evidence="2 3">
    <name type="scientific">Laedolimicola ammoniilytica</name>
    <dbReference type="NCBI Taxonomy" id="2981771"/>
    <lineage>
        <taxon>Bacteria</taxon>
        <taxon>Bacillati</taxon>
        <taxon>Bacillota</taxon>
        <taxon>Clostridia</taxon>
        <taxon>Lachnospirales</taxon>
        <taxon>Lachnospiraceae</taxon>
        <taxon>Laedolimicola</taxon>
    </lineage>
</organism>
<reference evidence="2 3" key="1">
    <citation type="journal article" date="2021" name="ISME Commun">
        <title>Automated analysis of genomic sequences facilitates high-throughput and comprehensive description of bacteria.</title>
        <authorList>
            <person name="Hitch T.C.A."/>
        </authorList>
    </citation>
    <scope>NUCLEOTIDE SEQUENCE [LARGE SCALE GENOMIC DNA]</scope>
    <source>
        <strain evidence="2 3">Sanger_04</strain>
    </source>
</reference>
<name>A0ABT2RTN4_9FIRM</name>
<protein>
    <submittedName>
        <fullName evidence="2">Uncharacterized protein</fullName>
    </submittedName>
</protein>
<evidence type="ECO:0000313" key="2">
    <source>
        <dbReference type="EMBL" id="MCU6695663.1"/>
    </source>
</evidence>
<dbReference type="EMBL" id="JAOQKC010000002">
    <property type="protein sequence ID" value="MCU6695663.1"/>
    <property type="molecule type" value="Genomic_DNA"/>
</dbReference>
<keyword evidence="1" id="KW-0472">Membrane</keyword>
<gene>
    <name evidence="2" type="ORF">OCV63_01965</name>
</gene>
<proteinExistence type="predicted"/>
<evidence type="ECO:0000256" key="1">
    <source>
        <dbReference type="SAM" id="Phobius"/>
    </source>
</evidence>
<keyword evidence="1" id="KW-1133">Transmembrane helix</keyword>
<sequence>MNNLPTIVKDRIQKPVIAIGILSLVMISFLIHGDWKIAIVLLVFIAAIGANMYDFYNQYRKGKILICRGVCENIEIQGNIIRKAMKIPKTNYQIRMTINEAGEYWDEREEKEVLIYLHEMKNLVLHKSETYEFAFRNSGELDNASLVAYKLISNKTKKDEQYGRK</sequence>